<evidence type="ECO:0000313" key="1">
    <source>
        <dbReference type="EMBL" id="RKN86032.1"/>
    </source>
</evidence>
<gene>
    <name evidence="1" type="ORF">D7M11_05960</name>
</gene>
<comment type="caution">
    <text evidence="1">The sequence shown here is derived from an EMBL/GenBank/DDBJ whole genome shotgun (WGS) entry which is preliminary data.</text>
</comment>
<dbReference type="OrthoDB" id="1629754at2"/>
<organism evidence="1 2">
    <name type="scientific">Paenibacillus ginsengarvi</name>
    <dbReference type="NCBI Taxonomy" id="400777"/>
    <lineage>
        <taxon>Bacteria</taxon>
        <taxon>Bacillati</taxon>
        <taxon>Bacillota</taxon>
        <taxon>Bacilli</taxon>
        <taxon>Bacillales</taxon>
        <taxon>Paenibacillaceae</taxon>
        <taxon>Paenibacillus</taxon>
    </lineage>
</organism>
<dbReference type="Pfam" id="PF10076">
    <property type="entry name" value="Phage_Mu_Gp48"/>
    <property type="match status" value="1"/>
</dbReference>
<dbReference type="Proteomes" id="UP000282311">
    <property type="component" value="Unassembled WGS sequence"/>
</dbReference>
<protein>
    <submittedName>
        <fullName evidence="1">DUF2313 domain-containing protein</fullName>
    </submittedName>
</protein>
<reference evidence="1 2" key="1">
    <citation type="journal article" date="2007" name="Int. J. Syst. Evol. Microbiol.">
        <title>Paenibacillus ginsengarvi sp. nov., isolated from soil from ginseng cultivation.</title>
        <authorList>
            <person name="Yoon M.H."/>
            <person name="Ten L.N."/>
            <person name="Im W.T."/>
        </authorList>
    </citation>
    <scope>NUCLEOTIDE SEQUENCE [LARGE SCALE GENOMIC DNA]</scope>
    <source>
        <strain evidence="1 2">KCTC 13059</strain>
    </source>
</reference>
<keyword evidence="2" id="KW-1185">Reference proteome</keyword>
<proteinExistence type="predicted"/>
<evidence type="ECO:0000313" key="2">
    <source>
        <dbReference type="Proteomes" id="UP000282311"/>
    </source>
</evidence>
<sequence length="182" mass="20524">MRGQRMAAYLPGYYETSRVIRSLMQVEGTEVDKLRETLSGALDQFFARSATWSLDAWESELGLPPAPEQPVSERQDRIVSRIRGVGTATIRVVKEVAESYELGAVDIMEDTAAYTIWVRFVDTIGAPPNLEDLKDAVRAVLPAHLQVEYAFKYLLVGQLHQTMTIAEMQTRRMTDFAPFIPN</sequence>
<name>A0A3B0CLE6_9BACL</name>
<dbReference type="AlphaFoldDB" id="A0A3B0CLE6"/>
<dbReference type="InterPro" id="IPR018755">
    <property type="entry name" value="Phage_Mu_Gp48"/>
</dbReference>
<dbReference type="EMBL" id="RBAH01000003">
    <property type="protein sequence ID" value="RKN86032.1"/>
    <property type="molecule type" value="Genomic_DNA"/>
</dbReference>
<accession>A0A3B0CLE6</accession>